<protein>
    <submittedName>
        <fullName evidence="1">Uncharacterized protein</fullName>
    </submittedName>
</protein>
<keyword evidence="2" id="KW-1185">Reference proteome</keyword>
<dbReference type="Proteomes" id="UP000276133">
    <property type="component" value="Unassembled WGS sequence"/>
</dbReference>
<name>A0A3M7T2X9_BRAPC</name>
<accession>A0A3M7T2X9</accession>
<evidence type="ECO:0000313" key="2">
    <source>
        <dbReference type="Proteomes" id="UP000276133"/>
    </source>
</evidence>
<reference evidence="1 2" key="1">
    <citation type="journal article" date="2018" name="Sci. Rep.">
        <title>Genomic signatures of local adaptation to the degree of environmental predictability in rotifers.</title>
        <authorList>
            <person name="Franch-Gras L."/>
            <person name="Hahn C."/>
            <person name="Garcia-Roger E.M."/>
            <person name="Carmona M.J."/>
            <person name="Serra M."/>
            <person name="Gomez A."/>
        </authorList>
    </citation>
    <scope>NUCLEOTIDE SEQUENCE [LARGE SCALE GENOMIC DNA]</scope>
    <source>
        <strain evidence="1">HYR1</strain>
    </source>
</reference>
<proteinExistence type="predicted"/>
<dbReference type="AlphaFoldDB" id="A0A3M7T2X9"/>
<gene>
    <name evidence="1" type="ORF">BpHYR1_026363</name>
</gene>
<evidence type="ECO:0000313" key="1">
    <source>
        <dbReference type="EMBL" id="RNA42178.1"/>
    </source>
</evidence>
<comment type="caution">
    <text evidence="1">The sequence shown here is derived from an EMBL/GenBank/DDBJ whole genome shotgun (WGS) entry which is preliminary data.</text>
</comment>
<sequence length="80" mass="9575">MKMQLSKEFSKNDFSHAIKELKNCLNYQLARNRISAKFAKYFSKKYELSKRLLNKQRNISILDDNMQNKNIEGLIYLKNN</sequence>
<organism evidence="1 2">
    <name type="scientific">Brachionus plicatilis</name>
    <name type="common">Marine rotifer</name>
    <name type="synonym">Brachionus muelleri</name>
    <dbReference type="NCBI Taxonomy" id="10195"/>
    <lineage>
        <taxon>Eukaryota</taxon>
        <taxon>Metazoa</taxon>
        <taxon>Spiralia</taxon>
        <taxon>Gnathifera</taxon>
        <taxon>Rotifera</taxon>
        <taxon>Eurotatoria</taxon>
        <taxon>Monogononta</taxon>
        <taxon>Pseudotrocha</taxon>
        <taxon>Ploima</taxon>
        <taxon>Brachionidae</taxon>
        <taxon>Brachionus</taxon>
    </lineage>
</organism>
<dbReference type="EMBL" id="REGN01000407">
    <property type="protein sequence ID" value="RNA42178.1"/>
    <property type="molecule type" value="Genomic_DNA"/>
</dbReference>